<feature type="region of interest" description="Disordered" evidence="1">
    <location>
        <begin position="1"/>
        <end position="22"/>
    </location>
</feature>
<feature type="compositionally biased region" description="Acidic residues" evidence="1">
    <location>
        <begin position="63"/>
        <end position="76"/>
    </location>
</feature>
<name>A0AAV7RTS5_PLEWA</name>
<dbReference type="EMBL" id="JANPWB010000009">
    <property type="protein sequence ID" value="KAJ1154295.1"/>
    <property type="molecule type" value="Genomic_DNA"/>
</dbReference>
<accession>A0AAV7RTS5</accession>
<feature type="compositionally biased region" description="Basic and acidic residues" evidence="1">
    <location>
        <begin position="7"/>
        <end position="16"/>
    </location>
</feature>
<dbReference type="Proteomes" id="UP001066276">
    <property type="component" value="Chromosome 5"/>
</dbReference>
<evidence type="ECO:0000313" key="3">
    <source>
        <dbReference type="Proteomes" id="UP001066276"/>
    </source>
</evidence>
<sequence length="87" mass="10035">MRNARTGAEERDDEAHRRTRPITERTFSLLKARFRCLDLTGGSLCYSPEKEEETRDAPVAAVDPEDSEDEEDEDEDNRTPVIGQYFQ</sequence>
<organism evidence="2 3">
    <name type="scientific">Pleurodeles waltl</name>
    <name type="common">Iberian ribbed newt</name>
    <dbReference type="NCBI Taxonomy" id="8319"/>
    <lineage>
        <taxon>Eukaryota</taxon>
        <taxon>Metazoa</taxon>
        <taxon>Chordata</taxon>
        <taxon>Craniata</taxon>
        <taxon>Vertebrata</taxon>
        <taxon>Euteleostomi</taxon>
        <taxon>Amphibia</taxon>
        <taxon>Batrachia</taxon>
        <taxon>Caudata</taxon>
        <taxon>Salamandroidea</taxon>
        <taxon>Salamandridae</taxon>
        <taxon>Pleurodelinae</taxon>
        <taxon>Pleurodeles</taxon>
    </lineage>
</organism>
<keyword evidence="3" id="KW-1185">Reference proteome</keyword>
<proteinExistence type="predicted"/>
<gene>
    <name evidence="2" type="ORF">NDU88_007048</name>
</gene>
<reference evidence="2" key="1">
    <citation type="journal article" date="2022" name="bioRxiv">
        <title>Sequencing and chromosome-scale assembly of the giantPleurodeles waltlgenome.</title>
        <authorList>
            <person name="Brown T."/>
            <person name="Elewa A."/>
            <person name="Iarovenko S."/>
            <person name="Subramanian E."/>
            <person name="Araus A.J."/>
            <person name="Petzold A."/>
            <person name="Susuki M."/>
            <person name="Suzuki K.-i.T."/>
            <person name="Hayashi T."/>
            <person name="Toyoda A."/>
            <person name="Oliveira C."/>
            <person name="Osipova E."/>
            <person name="Leigh N.D."/>
            <person name="Simon A."/>
            <person name="Yun M.H."/>
        </authorList>
    </citation>
    <scope>NUCLEOTIDE SEQUENCE</scope>
    <source>
        <strain evidence="2">20211129_DDA</strain>
        <tissue evidence="2">Liver</tissue>
    </source>
</reference>
<dbReference type="AlphaFoldDB" id="A0AAV7RTS5"/>
<evidence type="ECO:0000256" key="1">
    <source>
        <dbReference type="SAM" id="MobiDB-lite"/>
    </source>
</evidence>
<evidence type="ECO:0000313" key="2">
    <source>
        <dbReference type="EMBL" id="KAJ1154295.1"/>
    </source>
</evidence>
<comment type="caution">
    <text evidence="2">The sequence shown here is derived from an EMBL/GenBank/DDBJ whole genome shotgun (WGS) entry which is preliminary data.</text>
</comment>
<protein>
    <submittedName>
        <fullName evidence="2">Uncharacterized protein</fullName>
    </submittedName>
</protein>
<feature type="region of interest" description="Disordered" evidence="1">
    <location>
        <begin position="45"/>
        <end position="87"/>
    </location>
</feature>